<protein>
    <submittedName>
        <fullName evidence="1">Uncharacterized protein</fullName>
    </submittedName>
</protein>
<gene>
    <name evidence="1" type="ORF">HUO14_05040</name>
</gene>
<reference evidence="1 2" key="1">
    <citation type="submission" date="2020-06" db="EMBL/GenBank/DDBJ databases">
        <authorList>
            <person name="Kim S.-J."/>
            <person name="Park S.-J."/>
        </authorList>
    </citation>
    <scope>NUCLEOTIDE SEQUENCE [LARGE SCALE GENOMIC DNA]</scope>
    <source>
        <strain evidence="1 2">SW-151</strain>
    </source>
</reference>
<dbReference type="RefSeq" id="WP_100092225.1">
    <property type="nucleotide sequence ID" value="NZ_JABWMH010000002.1"/>
</dbReference>
<evidence type="ECO:0000313" key="1">
    <source>
        <dbReference type="EMBL" id="NVD27266.1"/>
    </source>
</evidence>
<keyword evidence="2" id="KW-1185">Reference proteome</keyword>
<proteinExistence type="predicted"/>
<accession>A0ABX2N0Y7</accession>
<sequence>MTKPDPATLKIVAALIRTRMDRLSGDQRLDGLERLGAYREFNQLAKDLDATAVEFTRDEKW</sequence>
<organism evidence="1 2">
    <name type="scientific">Parasphingorhabdus flavimaris</name>
    <dbReference type="NCBI Taxonomy" id="266812"/>
    <lineage>
        <taxon>Bacteria</taxon>
        <taxon>Pseudomonadati</taxon>
        <taxon>Pseudomonadota</taxon>
        <taxon>Alphaproteobacteria</taxon>
        <taxon>Sphingomonadales</taxon>
        <taxon>Sphingomonadaceae</taxon>
        <taxon>Parasphingorhabdus</taxon>
    </lineage>
</organism>
<name>A0ABX2N0Y7_9SPHN</name>
<evidence type="ECO:0000313" key="2">
    <source>
        <dbReference type="Proteomes" id="UP000652427"/>
    </source>
</evidence>
<dbReference type="EMBL" id="JABWMH010000002">
    <property type="protein sequence ID" value="NVD27266.1"/>
    <property type="molecule type" value="Genomic_DNA"/>
</dbReference>
<comment type="caution">
    <text evidence="1">The sequence shown here is derived from an EMBL/GenBank/DDBJ whole genome shotgun (WGS) entry which is preliminary data.</text>
</comment>
<dbReference type="Proteomes" id="UP000652427">
    <property type="component" value="Unassembled WGS sequence"/>
</dbReference>